<dbReference type="Gene3D" id="1.20.1070.10">
    <property type="entry name" value="Rhodopsin 7-helix transmembrane proteins"/>
    <property type="match status" value="1"/>
</dbReference>
<evidence type="ECO:0000256" key="8">
    <source>
        <dbReference type="ARBA" id="ARBA00022991"/>
    </source>
</evidence>
<evidence type="ECO:0000313" key="12">
    <source>
        <dbReference type="EMBL" id="KAG8460232.1"/>
    </source>
</evidence>
<dbReference type="SUPFAM" id="SSF81321">
    <property type="entry name" value="Family A G protein-coupled receptor-like"/>
    <property type="match status" value="1"/>
</dbReference>
<keyword evidence="6" id="KW-0681">Retinal protein</keyword>
<feature type="transmembrane region" description="Helical" evidence="11">
    <location>
        <begin position="195"/>
        <end position="214"/>
    </location>
</feature>
<feature type="transmembrane region" description="Helical" evidence="11">
    <location>
        <begin position="33"/>
        <end position="51"/>
    </location>
</feature>
<organism evidence="12 13">
    <name type="scientific">Diacronema lutheri</name>
    <name type="common">Unicellular marine alga</name>
    <name type="synonym">Monochrysis lutheri</name>
    <dbReference type="NCBI Taxonomy" id="2081491"/>
    <lineage>
        <taxon>Eukaryota</taxon>
        <taxon>Haptista</taxon>
        <taxon>Haptophyta</taxon>
        <taxon>Pavlovophyceae</taxon>
        <taxon>Pavlovales</taxon>
        <taxon>Pavlovaceae</taxon>
        <taxon>Diacronema</taxon>
    </lineage>
</organism>
<evidence type="ECO:0000256" key="11">
    <source>
        <dbReference type="SAM" id="Phobius"/>
    </source>
</evidence>
<feature type="transmembrane region" description="Helical" evidence="11">
    <location>
        <begin position="100"/>
        <end position="123"/>
    </location>
</feature>
<evidence type="ECO:0000256" key="3">
    <source>
        <dbReference type="ARBA" id="ARBA00022543"/>
    </source>
</evidence>
<name>A0A8J5XG16_DIALT</name>
<accession>A0A8J5XG16</accession>
<evidence type="ECO:0000256" key="1">
    <source>
        <dbReference type="ARBA" id="ARBA00004141"/>
    </source>
</evidence>
<dbReference type="InterPro" id="IPR001425">
    <property type="entry name" value="Arc/bac/fun_rhodopsins"/>
</dbReference>
<gene>
    <name evidence="12" type="ORF">KFE25_004480</name>
</gene>
<keyword evidence="4" id="KW-0716">Sensory transduction</keyword>
<dbReference type="SMART" id="SM01021">
    <property type="entry name" value="Bac_rhodopsin"/>
    <property type="match status" value="1"/>
</dbReference>
<evidence type="ECO:0000256" key="6">
    <source>
        <dbReference type="ARBA" id="ARBA00022925"/>
    </source>
</evidence>
<dbReference type="PROSITE" id="PS00950">
    <property type="entry name" value="BACTERIAL_OPSIN_1"/>
    <property type="match status" value="1"/>
</dbReference>
<evidence type="ECO:0000313" key="13">
    <source>
        <dbReference type="Proteomes" id="UP000751190"/>
    </source>
</evidence>
<dbReference type="OrthoDB" id="10261467at2759"/>
<dbReference type="GO" id="GO:0005886">
    <property type="term" value="C:plasma membrane"/>
    <property type="evidence" value="ECO:0007669"/>
    <property type="project" value="TreeGrafter"/>
</dbReference>
<dbReference type="Proteomes" id="UP000751190">
    <property type="component" value="Unassembled WGS sequence"/>
</dbReference>
<evidence type="ECO:0000256" key="2">
    <source>
        <dbReference type="ARBA" id="ARBA00008130"/>
    </source>
</evidence>
<keyword evidence="3" id="KW-0600">Photoreceptor protein</keyword>
<protein>
    <recommendedName>
        <fullName evidence="14">Rhodopsin</fullName>
    </recommendedName>
</protein>
<keyword evidence="10" id="KW-0675">Receptor</keyword>
<keyword evidence="5 11" id="KW-0812">Transmembrane</keyword>
<dbReference type="PANTHER" id="PTHR28286:SF2">
    <property type="entry name" value="BACTERIORHODOPSIN _OPSIN, NOPA (EUROFUNG)"/>
    <property type="match status" value="1"/>
</dbReference>
<evidence type="ECO:0008006" key="14">
    <source>
        <dbReference type="Google" id="ProtNLM"/>
    </source>
</evidence>
<sequence>MILPLAIGFMILFTSTLAFFVMSMSYETEKRTFHHITMFVTGIAAIAYLIMAFEGGAAELTLTDGKVRTFFWVRYVDWALTTPLLLLDIGLLANAPLAHIAYVIGCDVLMIVGGLVGPLLFAANDPAKWLLFYIGCFWFLPILYAMMVEWKTTLTDKARPVYNVIANGTVVLWCAYPVMWAMCEGTGMLSDETEVILYLVLDMVAKSGLGFILLSSHDAITGVMNKDADRLM</sequence>
<dbReference type="GO" id="GO:0005216">
    <property type="term" value="F:monoatomic ion channel activity"/>
    <property type="evidence" value="ECO:0007669"/>
    <property type="project" value="InterPro"/>
</dbReference>
<evidence type="ECO:0000256" key="4">
    <source>
        <dbReference type="ARBA" id="ARBA00022606"/>
    </source>
</evidence>
<dbReference type="InterPro" id="IPR018229">
    <property type="entry name" value="Rhodopsin_retinal_BS"/>
</dbReference>
<dbReference type="GO" id="GO:0009881">
    <property type="term" value="F:photoreceptor activity"/>
    <property type="evidence" value="ECO:0007669"/>
    <property type="project" value="UniProtKB-KW"/>
</dbReference>
<evidence type="ECO:0000256" key="7">
    <source>
        <dbReference type="ARBA" id="ARBA00022989"/>
    </source>
</evidence>
<evidence type="ECO:0000256" key="10">
    <source>
        <dbReference type="ARBA" id="ARBA00023170"/>
    </source>
</evidence>
<reference evidence="12" key="1">
    <citation type="submission" date="2021-05" db="EMBL/GenBank/DDBJ databases">
        <title>The genome of the haptophyte Pavlova lutheri (Diacronema luteri, Pavlovales) - a model for lipid biosynthesis in eukaryotic algae.</title>
        <authorList>
            <person name="Hulatt C.J."/>
            <person name="Posewitz M.C."/>
        </authorList>
    </citation>
    <scope>NUCLEOTIDE SEQUENCE</scope>
    <source>
        <strain evidence="12">NIVA-4/92</strain>
    </source>
</reference>
<keyword evidence="9 11" id="KW-0472">Membrane</keyword>
<dbReference type="AlphaFoldDB" id="A0A8J5XG16"/>
<dbReference type="EMBL" id="JAGTXO010000034">
    <property type="protein sequence ID" value="KAG8460232.1"/>
    <property type="molecule type" value="Genomic_DNA"/>
</dbReference>
<dbReference type="Pfam" id="PF01036">
    <property type="entry name" value="Bac_rhodopsin"/>
    <property type="match status" value="1"/>
</dbReference>
<evidence type="ECO:0000256" key="9">
    <source>
        <dbReference type="ARBA" id="ARBA00023136"/>
    </source>
</evidence>
<feature type="transmembrane region" description="Helical" evidence="11">
    <location>
        <begin position="160"/>
        <end position="183"/>
    </location>
</feature>
<keyword evidence="13" id="KW-1185">Reference proteome</keyword>
<proteinExistence type="inferred from homology"/>
<evidence type="ECO:0000256" key="5">
    <source>
        <dbReference type="ARBA" id="ARBA00022692"/>
    </source>
</evidence>
<keyword evidence="8" id="KW-0157">Chromophore</keyword>
<feature type="transmembrane region" description="Helical" evidence="11">
    <location>
        <begin position="129"/>
        <end position="148"/>
    </location>
</feature>
<dbReference type="OMA" id="IFTTMFM"/>
<comment type="similarity">
    <text evidence="2">Belongs to the archaeal/bacterial/fungal opsin family.</text>
</comment>
<comment type="caution">
    <text evidence="12">The sequence shown here is derived from an EMBL/GenBank/DDBJ whole genome shotgun (WGS) entry which is preliminary data.</text>
</comment>
<feature type="transmembrane region" description="Helical" evidence="11">
    <location>
        <begin position="6"/>
        <end position="26"/>
    </location>
</feature>
<keyword evidence="7 11" id="KW-1133">Transmembrane helix</keyword>
<comment type="subcellular location">
    <subcellularLocation>
        <location evidence="1">Membrane</location>
        <topology evidence="1">Multi-pass membrane protein</topology>
    </subcellularLocation>
</comment>
<dbReference type="PRINTS" id="PR00251">
    <property type="entry name" value="BACTRLOPSIN"/>
</dbReference>
<dbReference type="CDD" id="cd14965">
    <property type="entry name" value="7tm_Opsins_type1"/>
    <property type="match status" value="1"/>
</dbReference>
<dbReference type="PANTHER" id="PTHR28286">
    <property type="match status" value="1"/>
</dbReference>
<dbReference type="GO" id="GO:0007602">
    <property type="term" value="P:phototransduction"/>
    <property type="evidence" value="ECO:0007669"/>
    <property type="project" value="UniProtKB-KW"/>
</dbReference>
<feature type="transmembrane region" description="Helical" evidence="11">
    <location>
        <begin position="71"/>
        <end position="93"/>
    </location>
</feature>